<evidence type="ECO:0000313" key="2">
    <source>
        <dbReference type="Proteomes" id="UP000807115"/>
    </source>
</evidence>
<dbReference type="Proteomes" id="UP000807115">
    <property type="component" value="Chromosome 5"/>
</dbReference>
<name>A0A921UER2_SORBI</name>
<proteinExistence type="predicted"/>
<protein>
    <submittedName>
        <fullName evidence="1">Uncharacterized protein</fullName>
    </submittedName>
</protein>
<dbReference type="AlphaFoldDB" id="A0A921UER2"/>
<gene>
    <name evidence="1" type="ORF">BDA96_05G056400</name>
</gene>
<organism evidence="1 2">
    <name type="scientific">Sorghum bicolor</name>
    <name type="common">Sorghum</name>
    <name type="synonym">Sorghum vulgare</name>
    <dbReference type="NCBI Taxonomy" id="4558"/>
    <lineage>
        <taxon>Eukaryota</taxon>
        <taxon>Viridiplantae</taxon>
        <taxon>Streptophyta</taxon>
        <taxon>Embryophyta</taxon>
        <taxon>Tracheophyta</taxon>
        <taxon>Spermatophyta</taxon>
        <taxon>Magnoliopsida</taxon>
        <taxon>Liliopsida</taxon>
        <taxon>Poales</taxon>
        <taxon>Poaceae</taxon>
        <taxon>PACMAD clade</taxon>
        <taxon>Panicoideae</taxon>
        <taxon>Andropogonodae</taxon>
        <taxon>Andropogoneae</taxon>
        <taxon>Sorghinae</taxon>
        <taxon>Sorghum</taxon>
    </lineage>
</organism>
<accession>A0A921UER2</accession>
<sequence>MDLAFSVDAVTVTYISDRGPAPLLQLRQVGHTLESSRRRSPPHPGWSTCHLYWIGDFWKHPPLQSRSINHEHICGDDVAGRWPMLPVL</sequence>
<reference evidence="1" key="2">
    <citation type="submission" date="2020-10" db="EMBL/GenBank/DDBJ databases">
        <authorList>
            <person name="Cooper E.A."/>
            <person name="Brenton Z.W."/>
            <person name="Flinn B.S."/>
            <person name="Jenkins J."/>
            <person name="Shu S."/>
            <person name="Flowers D."/>
            <person name="Luo F."/>
            <person name="Wang Y."/>
            <person name="Xia P."/>
            <person name="Barry K."/>
            <person name="Daum C."/>
            <person name="Lipzen A."/>
            <person name="Yoshinaga Y."/>
            <person name="Schmutz J."/>
            <person name="Saski C."/>
            <person name="Vermerris W."/>
            <person name="Kresovich S."/>
        </authorList>
    </citation>
    <scope>NUCLEOTIDE SEQUENCE</scope>
</reference>
<comment type="caution">
    <text evidence="1">The sequence shown here is derived from an EMBL/GenBank/DDBJ whole genome shotgun (WGS) entry which is preliminary data.</text>
</comment>
<dbReference type="EMBL" id="CM027684">
    <property type="protein sequence ID" value="KAG0528954.1"/>
    <property type="molecule type" value="Genomic_DNA"/>
</dbReference>
<evidence type="ECO:0000313" key="1">
    <source>
        <dbReference type="EMBL" id="KAG0528954.1"/>
    </source>
</evidence>
<reference evidence="1" key="1">
    <citation type="journal article" date="2019" name="BMC Genomics">
        <title>A new reference genome for Sorghum bicolor reveals high levels of sequence similarity between sweet and grain genotypes: implications for the genetics of sugar metabolism.</title>
        <authorList>
            <person name="Cooper E.A."/>
            <person name="Brenton Z.W."/>
            <person name="Flinn B.S."/>
            <person name="Jenkins J."/>
            <person name="Shu S."/>
            <person name="Flowers D."/>
            <person name="Luo F."/>
            <person name="Wang Y."/>
            <person name="Xia P."/>
            <person name="Barry K."/>
            <person name="Daum C."/>
            <person name="Lipzen A."/>
            <person name="Yoshinaga Y."/>
            <person name="Schmutz J."/>
            <person name="Saski C."/>
            <person name="Vermerris W."/>
            <person name="Kresovich S."/>
        </authorList>
    </citation>
    <scope>NUCLEOTIDE SEQUENCE</scope>
</reference>